<sequence length="501" mass="55814">MRCTNGWMRVGFVFAIAVGAINDLSHGDDHFLTIGGGYAPSGNQVSLEKNVLLFQRFMSEREAGQSGAARPRVDVLFADGNDPAKDVQVMEIESVPEANRWMAELFGSTTDLGLAYRDHQVPNVRGSSSAKNVRGWFKEASDRIKAGDRLFIYVTAHGTPSLDSNRDRDTEIALWDYSSIKMTEFTALLDRLPDDIDVVVVMVQCYAGGFARYCFVDGDPDQGLAKQRRVGFFATVHDRPAAGCTSDVDEVNYVEYSTYFWAAVRGIDRSGAPIDPPDYDGDGKIGFDEAHAYTVLNAITIDIPLTTSSEFLSVNSRFAGDRESDDEFDLLSEDEPYSSVVSLAAPAQRVVLEGLSTLLQLDGEDRIKTAQEASRPQRRRRGSGGRRSNDELRTLRDRIADDLLERWPELSNVMNPKAIELVTSRADEFVEAVHGHRKFERFSELLEANVTEMSSEERRAMHRRYVRVANDIVLAENLRRLGDRKTIAQFGSLIKAESGSL</sequence>
<dbReference type="Proteomes" id="UP000318288">
    <property type="component" value="Unassembled WGS sequence"/>
</dbReference>
<evidence type="ECO:0000256" key="1">
    <source>
        <dbReference type="SAM" id="MobiDB-lite"/>
    </source>
</evidence>
<feature type="region of interest" description="Disordered" evidence="1">
    <location>
        <begin position="366"/>
        <end position="392"/>
    </location>
</feature>
<name>A0A5C6EMJ5_9BACT</name>
<reference evidence="2 3" key="1">
    <citation type="submission" date="2019-02" db="EMBL/GenBank/DDBJ databases">
        <title>Deep-cultivation of Planctomycetes and their phenomic and genomic characterization uncovers novel biology.</title>
        <authorList>
            <person name="Wiegand S."/>
            <person name="Jogler M."/>
            <person name="Boedeker C."/>
            <person name="Pinto D."/>
            <person name="Vollmers J."/>
            <person name="Rivas-Marin E."/>
            <person name="Kohn T."/>
            <person name="Peeters S.H."/>
            <person name="Heuer A."/>
            <person name="Rast P."/>
            <person name="Oberbeckmann S."/>
            <person name="Bunk B."/>
            <person name="Jeske O."/>
            <person name="Meyerdierks A."/>
            <person name="Storesund J.E."/>
            <person name="Kallscheuer N."/>
            <person name="Luecker S."/>
            <person name="Lage O.M."/>
            <person name="Pohl T."/>
            <person name="Merkel B.J."/>
            <person name="Hornburger P."/>
            <person name="Mueller R.-W."/>
            <person name="Bruemmer F."/>
            <person name="Labrenz M."/>
            <person name="Spormann A.M."/>
            <person name="Op Den Camp H."/>
            <person name="Overmann J."/>
            <person name="Amann R."/>
            <person name="Jetten M.S.M."/>
            <person name="Mascher T."/>
            <person name="Medema M.H."/>
            <person name="Devos D.P."/>
            <person name="Kaster A.-K."/>
            <person name="Ovreas L."/>
            <person name="Rohde M."/>
            <person name="Galperin M.Y."/>
            <person name="Jogler C."/>
        </authorList>
    </citation>
    <scope>NUCLEOTIDE SEQUENCE [LARGE SCALE GENOMIC DNA]</scope>
    <source>
        <strain evidence="2 3">Poly51</strain>
    </source>
</reference>
<proteinExistence type="predicted"/>
<gene>
    <name evidence="2" type="ORF">Poly51_47650</name>
</gene>
<evidence type="ECO:0000313" key="3">
    <source>
        <dbReference type="Proteomes" id="UP000318288"/>
    </source>
</evidence>
<evidence type="ECO:0000313" key="2">
    <source>
        <dbReference type="EMBL" id="TWU48861.1"/>
    </source>
</evidence>
<comment type="caution">
    <text evidence="2">The sequence shown here is derived from an EMBL/GenBank/DDBJ whole genome shotgun (WGS) entry which is preliminary data.</text>
</comment>
<accession>A0A5C6EMJ5</accession>
<dbReference type="RefSeq" id="WP_246114699.1">
    <property type="nucleotide sequence ID" value="NZ_SJPW01000006.1"/>
</dbReference>
<dbReference type="EMBL" id="SJPW01000006">
    <property type="protein sequence ID" value="TWU48861.1"/>
    <property type="molecule type" value="Genomic_DNA"/>
</dbReference>
<protein>
    <recommendedName>
        <fullName evidence="4">Caspase domain protein</fullName>
    </recommendedName>
</protein>
<organism evidence="2 3">
    <name type="scientific">Rubripirellula tenax</name>
    <dbReference type="NCBI Taxonomy" id="2528015"/>
    <lineage>
        <taxon>Bacteria</taxon>
        <taxon>Pseudomonadati</taxon>
        <taxon>Planctomycetota</taxon>
        <taxon>Planctomycetia</taxon>
        <taxon>Pirellulales</taxon>
        <taxon>Pirellulaceae</taxon>
        <taxon>Rubripirellula</taxon>
    </lineage>
</organism>
<dbReference type="AlphaFoldDB" id="A0A5C6EMJ5"/>
<evidence type="ECO:0008006" key="4">
    <source>
        <dbReference type="Google" id="ProtNLM"/>
    </source>
</evidence>
<dbReference type="Gene3D" id="3.40.50.1460">
    <property type="match status" value="1"/>
</dbReference>
<keyword evidence="3" id="KW-1185">Reference proteome</keyword>